<evidence type="ECO:0008006" key="5">
    <source>
        <dbReference type="Google" id="ProtNLM"/>
    </source>
</evidence>
<dbReference type="AlphaFoldDB" id="A0A7U7HJK6"/>
<gene>
    <name evidence="3" type="ORF">XSP_001055</name>
    <name evidence="2" type="ORF">XSP_001067</name>
</gene>
<dbReference type="EMBL" id="LR824643">
    <property type="protein sequence ID" value="CAD0317973.1"/>
    <property type="molecule type" value="Genomic_DNA"/>
</dbReference>
<feature type="region of interest" description="Disordered" evidence="1">
    <location>
        <begin position="47"/>
        <end position="69"/>
    </location>
</feature>
<dbReference type="Proteomes" id="UP000514411">
    <property type="component" value="Chromosome"/>
</dbReference>
<dbReference type="EMBL" id="LR861807">
    <property type="protein sequence ID" value="CAD1788860.1"/>
    <property type="molecule type" value="Genomic_DNA"/>
</dbReference>
<dbReference type="RefSeq" id="WP_144422006.1">
    <property type="nucleotide sequence ID" value="NZ_CP012251.1"/>
</dbReference>
<organism evidence="2">
    <name type="scientific">Xanthomonas campestris pv. juglandis</name>
    <name type="common">Xanthomonas arboricola pv. juglandis</name>
    <dbReference type="NCBI Taxonomy" id="195709"/>
    <lineage>
        <taxon>Bacteria</taxon>
        <taxon>Pseudomonadati</taxon>
        <taxon>Pseudomonadota</taxon>
        <taxon>Gammaproteobacteria</taxon>
        <taxon>Lysobacterales</taxon>
        <taxon>Lysobacteraceae</taxon>
        <taxon>Xanthomonas</taxon>
    </lineage>
</organism>
<protein>
    <recommendedName>
        <fullName evidence="5">Transposase</fullName>
    </recommendedName>
</protein>
<accession>A0A7U7HJK6</accession>
<proteinExistence type="predicted"/>
<reference evidence="2 4" key="1">
    <citation type="submission" date="2020-07" db="EMBL/GenBank/DDBJ databases">
        <authorList>
            <person name="Teixeira M."/>
        </authorList>
    </citation>
    <scope>NUCLEOTIDE SEQUENCE</scope>
    <source>
        <strain evidence="3">3</strain>
        <strain evidence="2">Xanthomonas arboricola pv. juglandis CPBF 427</strain>
    </source>
</reference>
<name>A0A7U7HJK6_XANCJ</name>
<sequence length="69" mass="7384">MKKSRPSGADCLRAQAGRVGDGVGKICHKMEIAETTFQVWRKKYGGGLGPSGLKRLPLLEQDTPELASG</sequence>
<evidence type="ECO:0000256" key="1">
    <source>
        <dbReference type="SAM" id="MobiDB-lite"/>
    </source>
</evidence>
<evidence type="ECO:0000313" key="2">
    <source>
        <dbReference type="EMBL" id="CAD0317973.1"/>
    </source>
</evidence>
<evidence type="ECO:0000313" key="4">
    <source>
        <dbReference type="Proteomes" id="UP000514411"/>
    </source>
</evidence>
<evidence type="ECO:0000313" key="3">
    <source>
        <dbReference type="EMBL" id="CAD1788860.1"/>
    </source>
</evidence>
<dbReference type="OrthoDB" id="9774685at2"/>